<dbReference type="InterPro" id="IPR036378">
    <property type="entry name" value="FAS1_dom_sf"/>
</dbReference>
<evidence type="ECO:0000313" key="2">
    <source>
        <dbReference type="EMBL" id="ORY00108.1"/>
    </source>
</evidence>
<evidence type="ECO:0000313" key="3">
    <source>
        <dbReference type="Proteomes" id="UP000193498"/>
    </source>
</evidence>
<proteinExistence type="predicted"/>
<protein>
    <submittedName>
        <fullName evidence="2">FAS1 domain-containing protein</fullName>
    </submittedName>
</protein>
<comment type="caution">
    <text evidence="2">The sequence shown here is derived from an EMBL/GenBank/DDBJ whole genome shotgun (WGS) entry which is preliminary data.</text>
</comment>
<dbReference type="Pfam" id="PF02469">
    <property type="entry name" value="Fasciclin"/>
    <property type="match status" value="2"/>
</dbReference>
<dbReference type="SMART" id="SM00554">
    <property type="entry name" value="FAS1"/>
    <property type="match status" value="2"/>
</dbReference>
<dbReference type="InterPro" id="IPR000782">
    <property type="entry name" value="FAS1_domain"/>
</dbReference>
<feature type="non-terminal residue" evidence="2">
    <location>
        <position position="297"/>
    </location>
</feature>
<dbReference type="InterPro" id="IPR050904">
    <property type="entry name" value="Adhesion/Biosynth-related"/>
</dbReference>
<evidence type="ECO:0000259" key="1">
    <source>
        <dbReference type="PROSITE" id="PS50213"/>
    </source>
</evidence>
<dbReference type="EMBL" id="MCFE01000087">
    <property type="protein sequence ID" value="ORY00108.1"/>
    <property type="molecule type" value="Genomic_DNA"/>
</dbReference>
<dbReference type="Proteomes" id="UP000193498">
    <property type="component" value="Unassembled WGS sequence"/>
</dbReference>
<reference evidence="2 3" key="1">
    <citation type="submission" date="2016-07" db="EMBL/GenBank/DDBJ databases">
        <title>Pervasive Adenine N6-methylation of Active Genes in Fungi.</title>
        <authorList>
            <consortium name="DOE Joint Genome Institute"/>
            <person name="Mondo S.J."/>
            <person name="Dannebaum R.O."/>
            <person name="Kuo R.C."/>
            <person name="Labutti K."/>
            <person name="Haridas S."/>
            <person name="Kuo A."/>
            <person name="Salamov A."/>
            <person name="Ahrendt S.R."/>
            <person name="Lipzen A."/>
            <person name="Sullivan W."/>
            <person name="Andreopoulos W.B."/>
            <person name="Clum A."/>
            <person name="Lindquist E."/>
            <person name="Daum C."/>
            <person name="Ramamoorthy G.K."/>
            <person name="Gryganskyi A."/>
            <person name="Culley D."/>
            <person name="Magnuson J.K."/>
            <person name="James T.Y."/>
            <person name="O'Malley M.A."/>
            <person name="Stajich J.E."/>
            <person name="Spatafora J.W."/>
            <person name="Visel A."/>
            <person name="Grigoriev I.V."/>
        </authorList>
    </citation>
    <scope>NUCLEOTIDE SEQUENCE [LARGE SCALE GENOMIC DNA]</scope>
    <source>
        <strain evidence="2 3">CBS 931.73</strain>
    </source>
</reference>
<dbReference type="SUPFAM" id="SSF82153">
    <property type="entry name" value="FAS1 domain"/>
    <property type="match status" value="2"/>
</dbReference>
<dbReference type="AlphaFoldDB" id="A0A1Y1YQ16"/>
<dbReference type="OrthoDB" id="7700931at2759"/>
<dbReference type="GO" id="GO:0005615">
    <property type="term" value="C:extracellular space"/>
    <property type="evidence" value="ECO:0007669"/>
    <property type="project" value="TreeGrafter"/>
</dbReference>
<dbReference type="InParanoid" id="A0A1Y1YQ16"/>
<feature type="non-terminal residue" evidence="2">
    <location>
        <position position="1"/>
    </location>
</feature>
<gene>
    <name evidence="2" type="ORF">K493DRAFT_147223</name>
</gene>
<dbReference type="PANTHER" id="PTHR10900">
    <property type="entry name" value="PERIOSTIN-RELATED"/>
    <property type="match status" value="1"/>
</dbReference>
<organism evidence="2 3">
    <name type="scientific">Basidiobolus meristosporus CBS 931.73</name>
    <dbReference type="NCBI Taxonomy" id="1314790"/>
    <lineage>
        <taxon>Eukaryota</taxon>
        <taxon>Fungi</taxon>
        <taxon>Fungi incertae sedis</taxon>
        <taxon>Zoopagomycota</taxon>
        <taxon>Entomophthoromycotina</taxon>
        <taxon>Basidiobolomycetes</taxon>
        <taxon>Basidiobolales</taxon>
        <taxon>Basidiobolaceae</taxon>
        <taxon>Basidiobolus</taxon>
    </lineage>
</organism>
<dbReference type="Gene3D" id="2.30.180.10">
    <property type="entry name" value="FAS1 domain"/>
    <property type="match status" value="2"/>
</dbReference>
<dbReference type="PANTHER" id="PTHR10900:SF77">
    <property type="entry name" value="FI19380P1"/>
    <property type="match status" value="1"/>
</dbReference>
<feature type="domain" description="FAS1" evidence="1">
    <location>
        <begin position="1"/>
        <end position="138"/>
    </location>
</feature>
<dbReference type="PROSITE" id="PS50213">
    <property type="entry name" value="FAS1"/>
    <property type="match status" value="2"/>
</dbReference>
<feature type="domain" description="FAS1" evidence="1">
    <location>
        <begin position="142"/>
        <end position="285"/>
    </location>
</feature>
<dbReference type="STRING" id="1314790.A0A1Y1YQ16"/>
<keyword evidence="3" id="KW-1185">Reference proteome</keyword>
<name>A0A1Y1YQ16_9FUNG</name>
<accession>A0A1Y1YQ16</accession>
<sequence>SVLDLLAEDNRFYDFMDVLSKERGLTDDLQDNNQEVTVFAPTNQAFQKLRNTYQGRIPRDELRDAVRYHFIPEWYEYEDLREEKLIDTQLTPRGLDGESQKIRVVRREGHVVLNNLVSISEADLEARNGIVHAVDEVLLPPPKVTDLIYRMANKFSTFSAALQRTGLNEEFEGESSITAFVPTNAAFRKLGCRALNYLFSEEGEKDLRRVLEYHFSPELVYGRRRRPGYDDITELPSFLRGEKLYLEVKKTPSRRVFINVNDEARVIFSDIPAENGVFHAIDEVLLPENLDIPEYDW</sequence>